<feature type="transmembrane region" description="Helical" evidence="1">
    <location>
        <begin position="200"/>
        <end position="220"/>
    </location>
</feature>
<keyword evidence="1" id="KW-0472">Membrane</keyword>
<name>A0A371AS36_9FIRM</name>
<feature type="transmembrane region" description="Helical" evidence="1">
    <location>
        <begin position="169"/>
        <end position="188"/>
    </location>
</feature>
<sequence>MREIKQYLHLYKVFTFQFIKGILQSKVDFLIGLFGFFIVQFTNVYFLFLIFNKISTIQGWSFNQVLFIYGFSLIPRGIDHFFTDNIWTLAWQLVLNGDFDRYMLRPLNLLFQVICERIQPDAFGELIVGILLLISSISKDVVQANLLNCVAFVISIIVGTIIYTSIKLIYASLAFWFKISGPFLYTAYQIADFAKYPITIYSRVIRIIISWIVPFAFVAFYPSTFFLHNNTFLQTIGIECIIAVIFSIISYYIFIKGTKNYESVGN</sequence>
<dbReference type="EMBL" id="QRCT01000049">
    <property type="protein sequence ID" value="RDU22376.1"/>
    <property type="molecule type" value="Genomic_DNA"/>
</dbReference>
<dbReference type="Proteomes" id="UP000255036">
    <property type="component" value="Unassembled WGS sequence"/>
</dbReference>
<feature type="transmembrane region" description="Helical" evidence="1">
    <location>
        <begin position="29"/>
        <end position="51"/>
    </location>
</feature>
<reference evidence="2 3" key="1">
    <citation type="submission" date="2018-07" db="EMBL/GenBank/DDBJ databases">
        <title>Anaerosacharophilus polymeroproducens gen. nov. sp. nov., an anaerobic bacterium isolated from salt field.</title>
        <authorList>
            <person name="Kim W."/>
            <person name="Yang S.-H."/>
            <person name="Oh J."/>
            <person name="Lee J.-H."/>
            <person name="Kwon K.K."/>
        </authorList>
    </citation>
    <scope>NUCLEOTIDE SEQUENCE [LARGE SCALE GENOMIC DNA]</scope>
    <source>
        <strain evidence="2 3">MCWD5</strain>
    </source>
</reference>
<organism evidence="2 3">
    <name type="scientific">Anaerosacchariphilus polymeriproducens</name>
    <dbReference type="NCBI Taxonomy" id="1812858"/>
    <lineage>
        <taxon>Bacteria</taxon>
        <taxon>Bacillati</taxon>
        <taxon>Bacillota</taxon>
        <taxon>Clostridia</taxon>
        <taxon>Lachnospirales</taxon>
        <taxon>Lachnospiraceae</taxon>
        <taxon>Anaerosacchariphilus</taxon>
    </lineage>
</organism>
<feature type="transmembrane region" description="Helical" evidence="1">
    <location>
        <begin position="145"/>
        <end position="163"/>
    </location>
</feature>
<comment type="caution">
    <text evidence="2">The sequence shown here is derived from an EMBL/GenBank/DDBJ whole genome shotgun (WGS) entry which is preliminary data.</text>
</comment>
<evidence type="ECO:0000256" key="1">
    <source>
        <dbReference type="SAM" id="Phobius"/>
    </source>
</evidence>
<evidence type="ECO:0000313" key="3">
    <source>
        <dbReference type="Proteomes" id="UP000255036"/>
    </source>
</evidence>
<keyword evidence="1" id="KW-0812">Transmembrane</keyword>
<keyword evidence="1" id="KW-1133">Transmembrane helix</keyword>
<dbReference type="Pfam" id="PF06182">
    <property type="entry name" value="ABC2_membrane_6"/>
    <property type="match status" value="1"/>
</dbReference>
<accession>A0A371AS36</accession>
<proteinExistence type="predicted"/>
<dbReference type="PANTHER" id="PTHR36833">
    <property type="entry name" value="SLR0610 PROTEIN-RELATED"/>
    <property type="match status" value="1"/>
</dbReference>
<evidence type="ECO:0000313" key="2">
    <source>
        <dbReference type="EMBL" id="RDU22376.1"/>
    </source>
</evidence>
<dbReference type="OrthoDB" id="9788195at2"/>
<dbReference type="AlphaFoldDB" id="A0A371AS36"/>
<keyword evidence="3" id="KW-1185">Reference proteome</keyword>
<protein>
    <submittedName>
        <fullName evidence="2">Multidrug ABC transporter permease</fullName>
    </submittedName>
</protein>
<dbReference type="PANTHER" id="PTHR36833:SF1">
    <property type="entry name" value="INTEGRAL MEMBRANE TRANSPORT PROTEIN"/>
    <property type="match status" value="1"/>
</dbReference>
<feature type="transmembrane region" description="Helical" evidence="1">
    <location>
        <begin position="232"/>
        <end position="254"/>
    </location>
</feature>
<gene>
    <name evidence="2" type="ORF">DWV06_13850</name>
</gene>
<dbReference type="InterPro" id="IPR010390">
    <property type="entry name" value="ABC-2_transporter-like"/>
</dbReference>
<dbReference type="RefSeq" id="WP_115482786.1">
    <property type="nucleotide sequence ID" value="NZ_QRCT01000049.1"/>
</dbReference>